<evidence type="ECO:0000313" key="4">
    <source>
        <dbReference type="Proteomes" id="UP000305654"/>
    </source>
</evidence>
<keyword evidence="1" id="KW-1133">Transmembrane helix</keyword>
<dbReference type="GO" id="GO:0016020">
    <property type="term" value="C:membrane"/>
    <property type="evidence" value="ECO:0007669"/>
    <property type="project" value="UniProtKB-SubCell"/>
</dbReference>
<comment type="caution">
    <text evidence="3">The sequence shown here is derived from an EMBL/GenBank/DDBJ whole genome shotgun (WGS) entry which is preliminary data.</text>
</comment>
<dbReference type="Proteomes" id="UP000305654">
    <property type="component" value="Unassembled WGS sequence"/>
</dbReference>
<evidence type="ECO:0000313" key="3">
    <source>
        <dbReference type="EMBL" id="TLU72656.1"/>
    </source>
</evidence>
<dbReference type="InterPro" id="IPR026841">
    <property type="entry name" value="Aur1/Ipt1"/>
</dbReference>
<dbReference type="Gene3D" id="1.20.144.10">
    <property type="entry name" value="Phosphatidic acid phosphatase type 2/haloperoxidase"/>
    <property type="match status" value="1"/>
</dbReference>
<proteinExistence type="predicted"/>
<dbReference type="AlphaFoldDB" id="A0A5R9JB89"/>
<keyword evidence="4" id="KW-1185">Reference proteome</keyword>
<evidence type="ECO:0000259" key="2">
    <source>
        <dbReference type="Pfam" id="PF14378"/>
    </source>
</evidence>
<feature type="transmembrane region" description="Helical" evidence="1">
    <location>
        <begin position="224"/>
        <end position="244"/>
    </location>
</feature>
<feature type="transmembrane region" description="Helical" evidence="1">
    <location>
        <begin position="168"/>
        <end position="188"/>
    </location>
</feature>
<sequence>MESTLQIAVRPAGARTWITPGDRLAIGLVGCLGIIDWLWCQRAGLAFTGWPRILGAVGLALVLRLVYCTARRNAPIAEMALYTGLWILFTAFGAILTYLGAALAEPLSDAGFTQADAWLGFQWLDWVRFVQDRPLFKIVLEIAYDSLMAQIVGSIILFALLRDRRRNAGLLLSIVAGLCITTALFTWLPALGPCVASGRAADFPYLDALLRLRRASQHSYDLGAMQGIISFPSFHATLAVLLAAAHRGIRWSFPLIGCLNLLMLVSIAPIGGHYLTDILGGIVVAAIAWLIVRRLLPDVELA</sequence>
<feature type="transmembrane region" description="Helical" evidence="1">
    <location>
        <begin position="278"/>
        <end position="296"/>
    </location>
</feature>
<reference evidence="3 4" key="1">
    <citation type="submission" date="2019-05" db="EMBL/GenBank/DDBJ databases">
        <authorList>
            <person name="Pankratov T."/>
            <person name="Grouzdev D."/>
        </authorList>
    </citation>
    <scope>NUCLEOTIDE SEQUENCE [LARGE SCALE GENOMIC DNA]</scope>
    <source>
        <strain evidence="3 4">KEBCLARHB70R</strain>
    </source>
</reference>
<name>A0A5R9JB89_9PROT</name>
<dbReference type="Pfam" id="PF14378">
    <property type="entry name" value="PAP2_3"/>
    <property type="match status" value="1"/>
</dbReference>
<feature type="transmembrane region" description="Helical" evidence="1">
    <location>
        <begin position="21"/>
        <end position="39"/>
    </location>
</feature>
<protein>
    <submittedName>
        <fullName evidence="3">Phosphatase PAP2 family protein</fullName>
    </submittedName>
</protein>
<feature type="transmembrane region" description="Helical" evidence="1">
    <location>
        <begin position="45"/>
        <end position="67"/>
    </location>
</feature>
<feature type="domain" description="Inositolphosphotransferase Aur1/Ipt1" evidence="2">
    <location>
        <begin position="113"/>
        <end position="290"/>
    </location>
</feature>
<accession>A0A5R9JB89</accession>
<dbReference type="InterPro" id="IPR036938">
    <property type="entry name" value="PAP2/HPO_sf"/>
</dbReference>
<dbReference type="RefSeq" id="WP_138326117.1">
    <property type="nucleotide sequence ID" value="NZ_VCDI01000003.1"/>
</dbReference>
<organism evidence="3 4">
    <name type="scientific">Lichenicoccus roseus</name>
    <dbReference type="NCBI Taxonomy" id="2683649"/>
    <lineage>
        <taxon>Bacteria</taxon>
        <taxon>Pseudomonadati</taxon>
        <taxon>Pseudomonadota</taxon>
        <taxon>Alphaproteobacteria</taxon>
        <taxon>Acetobacterales</taxon>
        <taxon>Acetobacteraceae</taxon>
        <taxon>Lichenicoccus</taxon>
    </lineage>
</organism>
<evidence type="ECO:0000256" key="1">
    <source>
        <dbReference type="SAM" id="Phobius"/>
    </source>
</evidence>
<keyword evidence="1" id="KW-0812">Transmembrane</keyword>
<feature type="transmembrane region" description="Helical" evidence="1">
    <location>
        <begin position="251"/>
        <end position="272"/>
    </location>
</feature>
<keyword evidence="1" id="KW-0472">Membrane</keyword>
<feature type="transmembrane region" description="Helical" evidence="1">
    <location>
        <begin position="79"/>
        <end position="101"/>
    </location>
</feature>
<gene>
    <name evidence="3" type="ORF">FE263_11515</name>
</gene>
<dbReference type="EMBL" id="VCDI01000003">
    <property type="protein sequence ID" value="TLU72656.1"/>
    <property type="molecule type" value="Genomic_DNA"/>
</dbReference>
<dbReference type="OrthoDB" id="7584858at2"/>
<dbReference type="SUPFAM" id="SSF48317">
    <property type="entry name" value="Acid phosphatase/Vanadium-dependent haloperoxidase"/>
    <property type="match status" value="1"/>
</dbReference>
<feature type="transmembrane region" description="Helical" evidence="1">
    <location>
        <begin position="142"/>
        <end position="161"/>
    </location>
</feature>